<comment type="caution">
    <text evidence="1">The sequence shown here is derived from an EMBL/GenBank/DDBJ whole genome shotgun (WGS) entry which is preliminary data.</text>
</comment>
<keyword evidence="2" id="KW-1185">Reference proteome</keyword>
<sequence>MSNALETSVSKNECREILNELFLGVLFETNYDPDPSLEEFLRDSCLSHGVTKETAIKFAKLGAALAKEYFPLHSPDLQRLIGLYTSYFFLVDDLGHGFLDDITGILVVMQLEECRKIHSSNPLPHFYLSSTSTTRDCVLAGSQRA</sequence>
<organism evidence="1 2">
    <name type="scientific">Penicillium flavigenum</name>
    <dbReference type="NCBI Taxonomy" id="254877"/>
    <lineage>
        <taxon>Eukaryota</taxon>
        <taxon>Fungi</taxon>
        <taxon>Dikarya</taxon>
        <taxon>Ascomycota</taxon>
        <taxon>Pezizomycotina</taxon>
        <taxon>Eurotiomycetes</taxon>
        <taxon>Eurotiomycetidae</taxon>
        <taxon>Eurotiales</taxon>
        <taxon>Aspergillaceae</taxon>
        <taxon>Penicillium</taxon>
    </lineage>
</organism>
<dbReference type="InterPro" id="IPR008949">
    <property type="entry name" value="Isoprenoid_synthase_dom_sf"/>
</dbReference>
<protein>
    <submittedName>
        <fullName evidence="1">Uncharacterized protein</fullName>
    </submittedName>
</protein>
<dbReference type="AlphaFoldDB" id="A0A1V6SHX9"/>
<evidence type="ECO:0000313" key="1">
    <source>
        <dbReference type="EMBL" id="OQE13304.1"/>
    </source>
</evidence>
<dbReference type="EMBL" id="MLQL01000050">
    <property type="protein sequence ID" value="OQE13304.1"/>
    <property type="molecule type" value="Genomic_DNA"/>
</dbReference>
<dbReference type="OrthoDB" id="2998174at2759"/>
<reference evidence="2" key="1">
    <citation type="journal article" date="2017" name="Nat. Microbiol.">
        <title>Global analysis of biosynthetic gene clusters reveals vast potential of secondary metabolite production in Penicillium species.</title>
        <authorList>
            <person name="Nielsen J.C."/>
            <person name="Grijseels S."/>
            <person name="Prigent S."/>
            <person name="Ji B."/>
            <person name="Dainat J."/>
            <person name="Nielsen K.F."/>
            <person name="Frisvad J.C."/>
            <person name="Workman M."/>
            <person name="Nielsen J."/>
        </authorList>
    </citation>
    <scope>NUCLEOTIDE SEQUENCE [LARGE SCALE GENOMIC DNA]</scope>
    <source>
        <strain evidence="2">IBT 14082</strain>
    </source>
</reference>
<evidence type="ECO:0000313" key="2">
    <source>
        <dbReference type="Proteomes" id="UP000191342"/>
    </source>
</evidence>
<dbReference type="Proteomes" id="UP000191342">
    <property type="component" value="Unassembled WGS sequence"/>
</dbReference>
<proteinExistence type="predicted"/>
<dbReference type="SUPFAM" id="SSF48576">
    <property type="entry name" value="Terpenoid synthases"/>
    <property type="match status" value="1"/>
</dbReference>
<gene>
    <name evidence="1" type="ORF">PENFLA_c050G07807</name>
</gene>
<accession>A0A1V6SHX9</accession>
<name>A0A1V6SHX9_9EURO</name>
<dbReference type="Gene3D" id="1.10.600.10">
    <property type="entry name" value="Farnesyl Diphosphate Synthase"/>
    <property type="match status" value="1"/>
</dbReference>